<protein>
    <submittedName>
        <fullName evidence="1">Uncharacterized protein</fullName>
    </submittedName>
</protein>
<dbReference type="AlphaFoldDB" id="A0AAN1VRR6"/>
<accession>A0AAN1VRR6</accession>
<evidence type="ECO:0000313" key="2">
    <source>
        <dbReference type="Proteomes" id="UP000002663"/>
    </source>
</evidence>
<name>A0AAN1VRR6_TETHN</name>
<dbReference type="EMBL" id="AP012046">
    <property type="protein sequence ID" value="BAK95373.1"/>
    <property type="molecule type" value="Genomic_DNA"/>
</dbReference>
<organism evidence="1 2">
    <name type="scientific">Tetragenococcus halophilus (strain DSM 20338 / JCM 20259 / NCIMB 9735 / NBRC 12172)</name>
    <name type="common">Pediococcus halophilus</name>
    <dbReference type="NCBI Taxonomy" id="945021"/>
    <lineage>
        <taxon>Bacteria</taxon>
        <taxon>Bacillati</taxon>
        <taxon>Bacillota</taxon>
        <taxon>Bacilli</taxon>
        <taxon>Lactobacillales</taxon>
        <taxon>Enterococcaceae</taxon>
        <taxon>Tetragenococcus</taxon>
    </lineage>
</organism>
<dbReference type="KEGG" id="thl:TEH_20460"/>
<gene>
    <name evidence="1" type="ordered locus">TEH_20460</name>
</gene>
<dbReference type="Proteomes" id="UP000002663">
    <property type="component" value="Chromosome"/>
</dbReference>
<reference evidence="1 2" key="1">
    <citation type="submission" date="2011-01" db="EMBL/GenBank/DDBJ databases">
        <title>Whole genome sequence of Tetragenococcus halophilus NBRC 12172.</title>
        <authorList>
            <person name="Nakazawa H."/>
            <person name="Omata S."/>
            <person name="Koga C."/>
            <person name="Watanabe Y."/>
            <person name="Katano Y."/>
            <person name="Ito N."/>
            <person name="Tsukatani N."/>
            <person name="Ankai A."/>
            <person name="Oguchi A."/>
            <person name="Fukui S."/>
            <person name="Yashiro I."/>
            <person name="Kamata S."/>
            <person name="Hashimoto Y."/>
            <person name="Yamazaki J."/>
            <person name="Taguchi H."/>
            <person name="Tanaka A."/>
            <person name="Koyama T."/>
            <person name="Ichige A."/>
            <person name="Hanya Y."/>
            <person name="Tanikawa S."/>
            <person name="Yamazaki S."/>
            <person name="Fujita N."/>
        </authorList>
    </citation>
    <scope>NUCLEOTIDE SEQUENCE [LARGE SCALE GENOMIC DNA]</scope>
    <source>
        <strain evidence="2">DSM 20338 / JCM 20259 / NCIMB 9735 / NBRC 12172</strain>
    </source>
</reference>
<evidence type="ECO:0000313" key="1">
    <source>
        <dbReference type="EMBL" id="BAK95373.1"/>
    </source>
</evidence>
<dbReference type="RefSeq" id="WP_014125413.1">
    <property type="nucleotide sequence ID" value="NC_016052.1"/>
</dbReference>
<proteinExistence type="predicted"/>
<sequence length="59" mass="7022">MKISKKDLSRKKAKAILILETQGLSYDEWLAQKYEELFDQSEETIRQALAYFKEKKNPK</sequence>